<dbReference type="Pfam" id="PF11845">
    <property type="entry name" value="Tll0287-like"/>
    <property type="match status" value="1"/>
</dbReference>
<proteinExistence type="predicted"/>
<evidence type="ECO:0000313" key="7">
    <source>
        <dbReference type="Proteomes" id="UP000625780"/>
    </source>
</evidence>
<dbReference type="PROSITE" id="PS51007">
    <property type="entry name" value="CYTC"/>
    <property type="match status" value="1"/>
</dbReference>
<keyword evidence="3 4" id="KW-0408">Iron</keyword>
<dbReference type="EMBL" id="BMFH01000002">
    <property type="protein sequence ID" value="GGD58382.1"/>
    <property type="molecule type" value="Genomic_DNA"/>
</dbReference>
<evidence type="ECO:0000256" key="3">
    <source>
        <dbReference type="ARBA" id="ARBA00023004"/>
    </source>
</evidence>
<dbReference type="RefSeq" id="WP_188371191.1">
    <property type="nucleotide sequence ID" value="NZ_BMFH01000002.1"/>
</dbReference>
<evidence type="ECO:0000256" key="1">
    <source>
        <dbReference type="ARBA" id="ARBA00022617"/>
    </source>
</evidence>
<dbReference type="Proteomes" id="UP000625780">
    <property type="component" value="Unassembled WGS sequence"/>
</dbReference>
<dbReference type="PROSITE" id="PS51257">
    <property type="entry name" value="PROKAR_LIPOPROTEIN"/>
    <property type="match status" value="1"/>
</dbReference>
<protein>
    <recommendedName>
        <fullName evidence="5">Cytochrome c domain-containing protein</fullName>
    </recommendedName>
</protein>
<dbReference type="InterPro" id="IPR009056">
    <property type="entry name" value="Cyt_c-like_dom"/>
</dbReference>
<keyword evidence="1 4" id="KW-0349">Heme</keyword>
<reference evidence="7" key="1">
    <citation type="journal article" date="2019" name="Int. J. Syst. Evol. Microbiol.">
        <title>The Global Catalogue of Microorganisms (GCM) 10K type strain sequencing project: providing services to taxonomists for standard genome sequencing and annotation.</title>
        <authorList>
            <consortium name="The Broad Institute Genomics Platform"/>
            <consortium name="The Broad Institute Genome Sequencing Center for Infectious Disease"/>
            <person name="Wu L."/>
            <person name="Ma J."/>
        </authorList>
    </citation>
    <scope>NUCLEOTIDE SEQUENCE [LARGE SCALE GENOMIC DNA]</scope>
    <source>
        <strain evidence="7">CGMCC 1.12606</strain>
    </source>
</reference>
<organism evidence="6 7">
    <name type="scientific">Muriicola marianensis</name>
    <dbReference type="NCBI Taxonomy" id="1324801"/>
    <lineage>
        <taxon>Bacteria</taxon>
        <taxon>Pseudomonadati</taxon>
        <taxon>Bacteroidota</taxon>
        <taxon>Flavobacteriia</taxon>
        <taxon>Flavobacteriales</taxon>
        <taxon>Flavobacteriaceae</taxon>
        <taxon>Muriicola</taxon>
    </lineage>
</organism>
<evidence type="ECO:0000313" key="6">
    <source>
        <dbReference type="EMBL" id="GGD58382.1"/>
    </source>
</evidence>
<comment type="caution">
    <text evidence="6">The sequence shown here is derived from an EMBL/GenBank/DDBJ whole genome shotgun (WGS) entry which is preliminary data.</text>
</comment>
<evidence type="ECO:0000259" key="5">
    <source>
        <dbReference type="PROSITE" id="PS51007"/>
    </source>
</evidence>
<accession>A0ABQ1R4X9</accession>
<feature type="domain" description="Cytochrome c" evidence="5">
    <location>
        <begin position="37"/>
        <end position="134"/>
    </location>
</feature>
<dbReference type="Gene3D" id="1.10.760.10">
    <property type="entry name" value="Cytochrome c-like domain"/>
    <property type="match status" value="1"/>
</dbReference>
<keyword evidence="7" id="KW-1185">Reference proteome</keyword>
<dbReference type="InterPro" id="IPR021796">
    <property type="entry name" value="Tll0287-like_dom"/>
</dbReference>
<dbReference type="InterPro" id="IPR036909">
    <property type="entry name" value="Cyt_c-like_dom_sf"/>
</dbReference>
<gene>
    <name evidence="6" type="ORF">GCM10011361_25910</name>
</gene>
<name>A0ABQ1R4X9_9FLAO</name>
<dbReference type="SUPFAM" id="SSF46626">
    <property type="entry name" value="Cytochrome c"/>
    <property type="match status" value="1"/>
</dbReference>
<evidence type="ECO:0000256" key="2">
    <source>
        <dbReference type="ARBA" id="ARBA00022723"/>
    </source>
</evidence>
<keyword evidence="2 4" id="KW-0479">Metal-binding</keyword>
<sequence>MRIWILLLSAGILFSCKDGKKNELVPVEEAARLEMEQSRAYGKQIVERECYICHDPSSTEMSMIAPPMVAVRSHYMDKRTSREEFTQSLTNWLNDPQPEKVKMKGAFKRFGIMPYQPYSVDDIQDIAAYLYDSELPQPDWYEEHRRNRHGKGMDQAMDQGDEEEDTPYFPNAAFYLEKGSEIAGLAQGVLGKNLVGAIDEKGTSGAISFCKIRATGLTDSVGIMNNAIIKRVSDKPRNPQNRATAEETGYIIAFRKQLENQAENKGRIIPIVKETGEDEVLYYSPITTNSMCLQCHGKRETDIQEPVLTTLKELYPMDEATGYEAGQIRGMWKIQFVKETQ</sequence>
<evidence type="ECO:0000256" key="4">
    <source>
        <dbReference type="PROSITE-ProRule" id="PRU00433"/>
    </source>
</evidence>